<dbReference type="Gene3D" id="3.30.565.10">
    <property type="entry name" value="Histidine kinase-like ATPase, C-terminal domain"/>
    <property type="match status" value="1"/>
</dbReference>
<dbReference type="SUPFAM" id="SSF55874">
    <property type="entry name" value="ATPase domain of HSP90 chaperone/DNA topoisomerase II/histidine kinase"/>
    <property type="match status" value="1"/>
</dbReference>
<dbReference type="SMART" id="SM00388">
    <property type="entry name" value="HisKA"/>
    <property type="match status" value="1"/>
</dbReference>
<keyword evidence="4" id="KW-0808">Transferase</keyword>
<keyword evidence="7" id="KW-0472">Membrane</keyword>
<dbReference type="InterPro" id="IPR003594">
    <property type="entry name" value="HATPase_dom"/>
</dbReference>
<dbReference type="Pfam" id="PF00072">
    <property type="entry name" value="Response_reg"/>
    <property type="match status" value="1"/>
</dbReference>
<evidence type="ECO:0000313" key="10">
    <source>
        <dbReference type="EMBL" id="KEA61170.1"/>
    </source>
</evidence>
<dbReference type="InterPro" id="IPR036890">
    <property type="entry name" value="HATPase_C_sf"/>
</dbReference>
<evidence type="ECO:0000259" key="9">
    <source>
        <dbReference type="PROSITE" id="PS50110"/>
    </source>
</evidence>
<accession>A0A071MKI9</accession>
<feature type="domain" description="Histidine kinase" evidence="8">
    <location>
        <begin position="237"/>
        <end position="450"/>
    </location>
</feature>
<dbReference type="CDD" id="cd00082">
    <property type="entry name" value="HisKA"/>
    <property type="match status" value="1"/>
</dbReference>
<dbReference type="PROSITE" id="PS50110">
    <property type="entry name" value="RESPONSE_REGULATORY"/>
    <property type="match status" value="1"/>
</dbReference>
<feature type="modified residue" description="4-aspartylphosphate" evidence="6">
    <location>
        <position position="523"/>
    </location>
</feature>
<dbReference type="Gene3D" id="1.10.287.130">
    <property type="match status" value="1"/>
</dbReference>
<feature type="domain" description="Response regulatory" evidence="9">
    <location>
        <begin position="472"/>
        <end position="589"/>
    </location>
</feature>
<comment type="caution">
    <text evidence="10">The sequence shown here is derived from an EMBL/GenBank/DDBJ whole genome shotgun (WGS) entry which is preliminary data.</text>
</comment>
<dbReference type="InterPro" id="IPR003661">
    <property type="entry name" value="HisK_dim/P_dom"/>
</dbReference>
<name>A0A071MKI9_9BURK</name>
<feature type="transmembrane region" description="Helical" evidence="7">
    <location>
        <begin position="167"/>
        <end position="186"/>
    </location>
</feature>
<dbReference type="SUPFAM" id="SSF47384">
    <property type="entry name" value="Homodimeric domain of signal transducing histidine kinase"/>
    <property type="match status" value="1"/>
</dbReference>
<keyword evidence="7" id="KW-0812">Transmembrane</keyword>
<evidence type="ECO:0000256" key="6">
    <source>
        <dbReference type="PROSITE-ProRule" id="PRU00169"/>
    </source>
</evidence>
<dbReference type="InterPro" id="IPR005467">
    <property type="entry name" value="His_kinase_dom"/>
</dbReference>
<keyword evidence="3 6" id="KW-0597">Phosphoprotein</keyword>
<dbReference type="SMART" id="SM00387">
    <property type="entry name" value="HATPase_c"/>
    <property type="match status" value="1"/>
</dbReference>
<dbReference type="Pfam" id="PF00512">
    <property type="entry name" value="HisKA"/>
    <property type="match status" value="1"/>
</dbReference>
<dbReference type="PANTHER" id="PTHR43047:SF9">
    <property type="entry name" value="HISTIDINE KINASE"/>
    <property type="match status" value="1"/>
</dbReference>
<dbReference type="Pfam" id="PF02518">
    <property type="entry name" value="HATPase_c"/>
    <property type="match status" value="1"/>
</dbReference>
<dbReference type="SUPFAM" id="SSF52172">
    <property type="entry name" value="CheY-like"/>
    <property type="match status" value="1"/>
</dbReference>
<evidence type="ECO:0000259" key="8">
    <source>
        <dbReference type="PROSITE" id="PS50109"/>
    </source>
</evidence>
<comment type="catalytic activity">
    <reaction evidence="1">
        <text>ATP + protein L-histidine = ADP + protein N-phospho-L-histidine.</text>
        <dbReference type="EC" id="2.7.13.3"/>
    </reaction>
</comment>
<evidence type="ECO:0000256" key="2">
    <source>
        <dbReference type="ARBA" id="ARBA00012438"/>
    </source>
</evidence>
<keyword evidence="5 10" id="KW-0418">Kinase</keyword>
<feature type="transmembrane region" description="Helical" evidence="7">
    <location>
        <begin position="112"/>
        <end position="131"/>
    </location>
</feature>
<protein>
    <recommendedName>
        <fullName evidence="2">histidine kinase</fullName>
        <ecNumber evidence="2">2.7.13.3</ecNumber>
    </recommendedName>
</protein>
<evidence type="ECO:0000256" key="5">
    <source>
        <dbReference type="ARBA" id="ARBA00022777"/>
    </source>
</evidence>
<dbReference type="PANTHER" id="PTHR43047">
    <property type="entry name" value="TWO-COMPONENT HISTIDINE PROTEIN KINASE"/>
    <property type="match status" value="1"/>
</dbReference>
<dbReference type="GO" id="GO:0000155">
    <property type="term" value="F:phosphorelay sensor kinase activity"/>
    <property type="evidence" value="ECO:0007669"/>
    <property type="project" value="InterPro"/>
</dbReference>
<dbReference type="AlphaFoldDB" id="A0A071MKI9"/>
<dbReference type="InterPro" id="IPR001789">
    <property type="entry name" value="Sig_transdc_resp-reg_receiver"/>
</dbReference>
<sequence length="608" mass="65374">MQSRDRIASEQVRIVYDVVMPYAVGSTLLALFATLSIGWLGRPAPASGLAWPLYIAVCSTGQIVLSRLYRRSPSSASRWQCWALGLSAFSTATGMGWGWASIHLAAHADFEIASLVVIATTGVVAGAIPVLGTYFPAFIAFLLPATLPYIGAALLSTNALQRTTAPMMLLIAGVIGYLGLLANRAATRNIRLRFKAERYAVDLQAQNARIERLAVDLDCQRHIADQANLAKSQFLAAASHDLRQSAHALNLLIGALHGIPMPPDGRQLVERIERSSDALSRLFGALLDLSRLDAGSVDVQRRPFAVDAVLEYVCNDCLLDAQAKGVALSRVPCRAVVQSDPLLVERIVRNLVSNAVRYTARGRIVVGCRRRGTRLAIQVWDTGCGIPDHLQKLVFHEYYQVGNAERDHEKGFGLGLAIVRRLAALLDGRLAVHSTPGRGSCFEVAIALAACPPDPLDLPIAGHDDVPGTTGRVVVIDGNRATRTGLSALLATWGYETIAVRSGKEALDRLSAGARQPDLLICDYLPPRGENGIEVIERLRRALDAAVPALLISGDTTDEQRAAAHARRLVLLHRPLPNGKLRTAVGHLVAAGARRRSMADADARGVAI</sequence>
<gene>
    <name evidence="10" type="ORF">DT99_03365</name>
</gene>
<feature type="transmembrane region" description="Helical" evidence="7">
    <location>
        <begin position="81"/>
        <end position="100"/>
    </location>
</feature>
<dbReference type="CDD" id="cd00156">
    <property type="entry name" value="REC"/>
    <property type="match status" value="1"/>
</dbReference>
<dbReference type="EMBL" id="JJOA01000002">
    <property type="protein sequence ID" value="KEA61170.1"/>
    <property type="molecule type" value="Genomic_DNA"/>
</dbReference>
<evidence type="ECO:0000256" key="7">
    <source>
        <dbReference type="SAM" id="Phobius"/>
    </source>
</evidence>
<evidence type="ECO:0000256" key="3">
    <source>
        <dbReference type="ARBA" id="ARBA00022553"/>
    </source>
</evidence>
<reference evidence="10" key="1">
    <citation type="submission" date="2014-04" db="EMBL/GenBank/DDBJ databases">
        <title>In planta biocontrol of soil-borne Fusarium wilt of banana through a plant endophytic bacterium, Burkholderia cenocepacia 869T2.</title>
        <authorList>
            <person name="Ho Y.-N."/>
            <person name="Chiang H.-M."/>
            <person name="Chao C.-P."/>
            <person name="Su C.-C."/>
            <person name="Hsu H.-F."/>
            <person name="Guo C.-T."/>
            <person name="Hsieh J.-L."/>
            <person name="Huang C.-C."/>
        </authorList>
    </citation>
    <scope>NUCLEOTIDE SEQUENCE [LARGE SCALE GENOMIC DNA]</scope>
    <source>
        <strain evidence="10">869T2</strain>
    </source>
</reference>
<dbReference type="FunFam" id="3.30.565.10:FF:000049">
    <property type="entry name" value="Two-component sensor histidine kinase"/>
    <property type="match status" value="1"/>
</dbReference>
<feature type="transmembrane region" description="Helical" evidence="7">
    <location>
        <begin position="138"/>
        <end position="155"/>
    </location>
</feature>
<dbReference type="OrthoDB" id="6114847at2"/>
<evidence type="ECO:0000256" key="4">
    <source>
        <dbReference type="ARBA" id="ARBA00022679"/>
    </source>
</evidence>
<dbReference type="EC" id="2.7.13.3" evidence="2"/>
<dbReference type="InterPro" id="IPR011006">
    <property type="entry name" value="CheY-like_superfamily"/>
</dbReference>
<evidence type="ECO:0000256" key="1">
    <source>
        <dbReference type="ARBA" id="ARBA00000085"/>
    </source>
</evidence>
<dbReference type="InterPro" id="IPR004358">
    <property type="entry name" value="Sig_transdc_His_kin-like_C"/>
</dbReference>
<keyword evidence="7" id="KW-1133">Transmembrane helix</keyword>
<dbReference type="InterPro" id="IPR036097">
    <property type="entry name" value="HisK_dim/P_sf"/>
</dbReference>
<dbReference type="Gene3D" id="3.40.50.2300">
    <property type="match status" value="1"/>
</dbReference>
<dbReference type="SMART" id="SM00448">
    <property type="entry name" value="REC"/>
    <property type="match status" value="1"/>
</dbReference>
<proteinExistence type="predicted"/>
<feature type="transmembrane region" description="Helical" evidence="7">
    <location>
        <begin position="20"/>
        <end position="39"/>
    </location>
</feature>
<feature type="transmembrane region" description="Helical" evidence="7">
    <location>
        <begin position="51"/>
        <end position="69"/>
    </location>
</feature>
<organism evidence="10">
    <name type="scientific">Burkholderia cenocepacia</name>
    <dbReference type="NCBI Taxonomy" id="95486"/>
    <lineage>
        <taxon>Bacteria</taxon>
        <taxon>Pseudomonadati</taxon>
        <taxon>Pseudomonadota</taxon>
        <taxon>Betaproteobacteria</taxon>
        <taxon>Burkholderiales</taxon>
        <taxon>Burkholderiaceae</taxon>
        <taxon>Burkholderia</taxon>
        <taxon>Burkholderia cepacia complex</taxon>
    </lineage>
</organism>
<dbReference type="PRINTS" id="PR00344">
    <property type="entry name" value="BCTRLSENSOR"/>
</dbReference>
<dbReference type="GO" id="GO:0009927">
    <property type="term" value="F:histidine phosphotransfer kinase activity"/>
    <property type="evidence" value="ECO:0007669"/>
    <property type="project" value="TreeGrafter"/>
</dbReference>
<dbReference type="GO" id="GO:0005886">
    <property type="term" value="C:plasma membrane"/>
    <property type="evidence" value="ECO:0007669"/>
    <property type="project" value="TreeGrafter"/>
</dbReference>
<dbReference type="PROSITE" id="PS50109">
    <property type="entry name" value="HIS_KIN"/>
    <property type="match status" value="1"/>
</dbReference>